<dbReference type="Proteomes" id="UP000178395">
    <property type="component" value="Unassembled WGS sequence"/>
</dbReference>
<organism evidence="2 3">
    <name type="scientific">Candidatus Azambacteria bacterium RIFCSPHIGHO2_01_46_10</name>
    <dbReference type="NCBI Taxonomy" id="1797293"/>
    <lineage>
        <taxon>Bacteria</taxon>
        <taxon>Candidatus Azamiibacteriota</taxon>
    </lineage>
</organism>
<protein>
    <submittedName>
        <fullName evidence="2">Uncharacterized protein</fullName>
    </submittedName>
</protein>
<keyword evidence="1" id="KW-0472">Membrane</keyword>
<evidence type="ECO:0000313" key="3">
    <source>
        <dbReference type="Proteomes" id="UP000178395"/>
    </source>
</evidence>
<accession>A0A1F5BXK5</accession>
<sequence>MKLKKGLSLLSVLKSPPAQTIIKIVLIAGIIGVFWQIINLTKNVSEIKNKQRDIEALETELSWFNTSEFKRIDALVRDLQRGVDWLQTERAKETVSPPAKPEQSAVEIKKDLPIDPKTGWQIYHSKYFGLEMQLPKNFVFNSFSQSGGPGQDMVYKSISFIDSQDKEKITKIIINKPIPETGYELWSPIKKEQITLDSVVVRKTYMTPDDSSVKNNFILFNWNFEDYQNSGQITITFPTTSAKKYEPLFEQILSTFKLIN</sequence>
<keyword evidence="1" id="KW-1133">Transmembrane helix</keyword>
<evidence type="ECO:0000256" key="1">
    <source>
        <dbReference type="SAM" id="Phobius"/>
    </source>
</evidence>
<dbReference type="EMBL" id="MEYJ01000042">
    <property type="protein sequence ID" value="OGD35339.1"/>
    <property type="molecule type" value="Genomic_DNA"/>
</dbReference>
<dbReference type="AlphaFoldDB" id="A0A1F5BXK5"/>
<name>A0A1F5BXK5_9BACT</name>
<comment type="caution">
    <text evidence="2">The sequence shown here is derived from an EMBL/GenBank/DDBJ whole genome shotgun (WGS) entry which is preliminary data.</text>
</comment>
<proteinExistence type="predicted"/>
<keyword evidence="1" id="KW-0812">Transmembrane</keyword>
<gene>
    <name evidence="2" type="ORF">A2W39_03205</name>
</gene>
<evidence type="ECO:0000313" key="2">
    <source>
        <dbReference type="EMBL" id="OGD35339.1"/>
    </source>
</evidence>
<feature type="transmembrane region" description="Helical" evidence="1">
    <location>
        <begin position="21"/>
        <end position="38"/>
    </location>
</feature>
<reference evidence="2 3" key="1">
    <citation type="journal article" date="2016" name="Nat. Commun.">
        <title>Thousands of microbial genomes shed light on interconnected biogeochemical processes in an aquifer system.</title>
        <authorList>
            <person name="Anantharaman K."/>
            <person name="Brown C.T."/>
            <person name="Hug L.A."/>
            <person name="Sharon I."/>
            <person name="Castelle C.J."/>
            <person name="Probst A.J."/>
            <person name="Thomas B.C."/>
            <person name="Singh A."/>
            <person name="Wilkins M.J."/>
            <person name="Karaoz U."/>
            <person name="Brodie E.L."/>
            <person name="Williams K.H."/>
            <person name="Hubbard S.S."/>
            <person name="Banfield J.F."/>
        </authorList>
    </citation>
    <scope>NUCLEOTIDE SEQUENCE [LARGE SCALE GENOMIC DNA]</scope>
</reference>